<feature type="region of interest" description="Disordered" evidence="1">
    <location>
        <begin position="285"/>
        <end position="319"/>
    </location>
</feature>
<feature type="compositionally biased region" description="Polar residues" evidence="1">
    <location>
        <begin position="958"/>
        <end position="978"/>
    </location>
</feature>
<feature type="region of interest" description="Disordered" evidence="1">
    <location>
        <begin position="1"/>
        <end position="23"/>
    </location>
</feature>
<feature type="non-terminal residue" evidence="3">
    <location>
        <position position="1"/>
    </location>
</feature>
<dbReference type="Gene3D" id="2.60.40.10">
    <property type="entry name" value="Immunoglobulins"/>
    <property type="match status" value="1"/>
</dbReference>
<dbReference type="PANTHER" id="PTHR23278">
    <property type="entry name" value="SIDESTEP PROTEIN"/>
    <property type="match status" value="1"/>
</dbReference>
<dbReference type="InterPro" id="IPR013783">
    <property type="entry name" value="Ig-like_fold"/>
</dbReference>
<protein>
    <recommendedName>
        <fullName evidence="2">Ig-like domain-containing protein</fullName>
    </recommendedName>
</protein>
<feature type="compositionally biased region" description="Polar residues" evidence="1">
    <location>
        <begin position="293"/>
        <end position="302"/>
    </location>
</feature>
<feature type="compositionally biased region" description="Polar residues" evidence="1">
    <location>
        <begin position="925"/>
        <end position="943"/>
    </location>
</feature>
<feature type="compositionally biased region" description="Polar residues" evidence="1">
    <location>
        <begin position="852"/>
        <end position="870"/>
    </location>
</feature>
<gene>
    <name evidence="3" type="ORF">Hamer_G001334</name>
</gene>
<feature type="region of interest" description="Disordered" evidence="1">
    <location>
        <begin position="958"/>
        <end position="1061"/>
    </location>
</feature>
<dbReference type="SUPFAM" id="SSF48726">
    <property type="entry name" value="Immunoglobulin"/>
    <property type="match status" value="1"/>
</dbReference>
<feature type="domain" description="Ig-like" evidence="2">
    <location>
        <begin position="2"/>
        <end position="102"/>
    </location>
</feature>
<feature type="region of interest" description="Disordered" evidence="1">
    <location>
        <begin position="852"/>
        <end position="888"/>
    </location>
</feature>
<comment type="caution">
    <text evidence="3">The sequence shown here is derived from an EMBL/GenBank/DDBJ whole genome shotgun (WGS) entry which is preliminary data.</text>
</comment>
<dbReference type="InterPro" id="IPR036179">
    <property type="entry name" value="Ig-like_dom_sf"/>
</dbReference>
<proteinExistence type="predicted"/>
<feature type="compositionally biased region" description="Pro residues" evidence="1">
    <location>
        <begin position="653"/>
        <end position="666"/>
    </location>
</feature>
<sequence>LPLPSDSPICAGDKRERTQGAARGSTAAVKCTVEAEPDHDLNWTWIRKRADGSDEEVPQEDVRSEGLTSSVFLTPNTPDDYGRFLCLAENVVGRQRAACVVNLVPAGPPDTPTNCSVAPADSSTHIHTHTASLAITCIEGFDGGLPQHFTLETWQDGSLAANMSSMFPEWVVTGLRAGVGVTLRVAAHNARGKSDVIRFEVHTASAQQHAAPDSEWGLLGVPPLLGAIVGVGGVLLIILVTGVIIAKYTWRAQPPTHVHTLVMTPTTRQDSDTYDPDVVSSLRRNADNLDVLPTTQKSTSTKSHAHKQTVIRTHAQGQSVTRAYVNRHGNKHPSITRGFCLHRQDSPFPDTDSDDSEDSDSDSTFTDLTAAGRAAAALPPAGRYTHSLPRPLKRELRHVASSSLDLQLHSCQRSQVVASSNGVIQRVPCFTRNPRRPLPASSEELRHLTSSAEELHPLIFSGDLRHLLSSGDLRHLSFSGTELRMVPSTGTWPPLSSSSGEIRLPLPSSATLQSLTTEELRILPSSSSSSPWDVQGMPSFSQLPTSPQQLPSLPPCAEICPQLPYLEMQLQTPHTELHQRPSCGVQQLRETQIPCGELHPRLSVSAVQARPQCSDPLLMPCCTGPQQRQQCAELQQRSSFSDLYQRPPCSEHQPPPPITGHQPRPPCLKQKSLPSPLSYLELEPSVSLKELQPPQPCGEMQSLLPLVELQPPPSFRGPQLTELTIAETVNPCSLPQKNQAEMKPLFSQVNYQASISNEQITSFSAENDLQSVKYPTGVGTLSSPSKASHPLPTSSTTQKFVRFSGEKPDLSTDGIDRTSPSLRNDKLGFVGKFPESIPRPLTNTTTRPLLRSSHSFQDNQTQHTSNTGNKTHTRRKEPIEMGKQISFSDDERLQAPVVVRIPAKSGAGKSEKRCAQLFSNVDVSPSSVSKIQPLETTSGSETSCCPRAAATTACPLTFSTESHSPTKTILASKLSSGTPEKKKVHREVSTPPKPPRGSPQFSPVTSEEPRPLATSVDQYDSHGDADSSVGFEESVRSVAAKTPQISLKSTALEERLEPRGQ</sequence>
<evidence type="ECO:0000313" key="3">
    <source>
        <dbReference type="EMBL" id="KAG7175283.1"/>
    </source>
</evidence>
<keyword evidence="4" id="KW-1185">Reference proteome</keyword>
<reference evidence="3" key="1">
    <citation type="journal article" date="2021" name="Sci. Adv.">
        <title>The American lobster genome reveals insights on longevity, neural, and immune adaptations.</title>
        <authorList>
            <person name="Polinski J.M."/>
            <person name="Zimin A.V."/>
            <person name="Clark K.F."/>
            <person name="Kohn A.B."/>
            <person name="Sadowski N."/>
            <person name="Timp W."/>
            <person name="Ptitsyn A."/>
            <person name="Khanna P."/>
            <person name="Romanova D.Y."/>
            <person name="Williams P."/>
            <person name="Greenwood S.J."/>
            <person name="Moroz L.L."/>
            <person name="Walt D.R."/>
            <person name="Bodnar A.G."/>
        </authorList>
    </citation>
    <scope>NUCLEOTIDE SEQUENCE</scope>
    <source>
        <strain evidence="3">GMGI-L3</strain>
    </source>
</reference>
<evidence type="ECO:0000256" key="1">
    <source>
        <dbReference type="SAM" id="MobiDB-lite"/>
    </source>
</evidence>
<dbReference type="PANTHER" id="PTHR23278:SF19">
    <property type="entry name" value="OBSCURIN"/>
    <property type="match status" value="1"/>
</dbReference>
<dbReference type="AlphaFoldDB" id="A0A8J5N9J0"/>
<dbReference type="PROSITE" id="PS50835">
    <property type="entry name" value="IG_LIKE"/>
    <property type="match status" value="1"/>
</dbReference>
<feature type="compositionally biased region" description="Basic and acidic residues" evidence="1">
    <location>
        <begin position="1051"/>
        <end position="1061"/>
    </location>
</feature>
<feature type="region of interest" description="Disordered" evidence="1">
    <location>
        <begin position="643"/>
        <end position="670"/>
    </location>
</feature>
<accession>A0A8J5N9J0</accession>
<organism evidence="3 4">
    <name type="scientific">Homarus americanus</name>
    <name type="common">American lobster</name>
    <dbReference type="NCBI Taxonomy" id="6706"/>
    <lineage>
        <taxon>Eukaryota</taxon>
        <taxon>Metazoa</taxon>
        <taxon>Ecdysozoa</taxon>
        <taxon>Arthropoda</taxon>
        <taxon>Crustacea</taxon>
        <taxon>Multicrustacea</taxon>
        <taxon>Malacostraca</taxon>
        <taxon>Eumalacostraca</taxon>
        <taxon>Eucarida</taxon>
        <taxon>Decapoda</taxon>
        <taxon>Pleocyemata</taxon>
        <taxon>Astacidea</taxon>
        <taxon>Nephropoidea</taxon>
        <taxon>Nephropidae</taxon>
        <taxon>Homarus</taxon>
    </lineage>
</organism>
<feature type="compositionally biased region" description="Acidic residues" evidence="1">
    <location>
        <begin position="351"/>
        <end position="361"/>
    </location>
</feature>
<name>A0A8J5N9J0_HOMAM</name>
<feature type="region of interest" description="Disordered" evidence="1">
    <location>
        <begin position="335"/>
        <end position="365"/>
    </location>
</feature>
<dbReference type="EMBL" id="JAHLQT010006108">
    <property type="protein sequence ID" value="KAG7175283.1"/>
    <property type="molecule type" value="Genomic_DNA"/>
</dbReference>
<dbReference type="InterPro" id="IPR007110">
    <property type="entry name" value="Ig-like_dom"/>
</dbReference>
<dbReference type="Proteomes" id="UP000747542">
    <property type="component" value="Unassembled WGS sequence"/>
</dbReference>
<feature type="region of interest" description="Disordered" evidence="1">
    <location>
        <begin position="925"/>
        <end position="945"/>
    </location>
</feature>
<evidence type="ECO:0000313" key="4">
    <source>
        <dbReference type="Proteomes" id="UP000747542"/>
    </source>
</evidence>
<evidence type="ECO:0000259" key="2">
    <source>
        <dbReference type="PROSITE" id="PS50835"/>
    </source>
</evidence>